<accession>A0A0S4QFS6</accession>
<keyword evidence="3" id="KW-1185">Reference proteome</keyword>
<reference evidence="3" key="1">
    <citation type="submission" date="2015-11" db="EMBL/GenBank/DDBJ databases">
        <authorList>
            <person name="Varghese N."/>
        </authorList>
    </citation>
    <scope>NUCLEOTIDE SEQUENCE [LARGE SCALE GENOMIC DNA]</scope>
    <source>
        <strain evidence="3">DSM 45899</strain>
    </source>
</reference>
<evidence type="ECO:0000313" key="2">
    <source>
        <dbReference type="EMBL" id="CUU53576.1"/>
    </source>
</evidence>
<evidence type="ECO:0000313" key="3">
    <source>
        <dbReference type="Proteomes" id="UP000198802"/>
    </source>
</evidence>
<protein>
    <submittedName>
        <fullName evidence="2">Uncharacterized protein</fullName>
    </submittedName>
</protein>
<dbReference type="Proteomes" id="UP000198802">
    <property type="component" value="Unassembled WGS sequence"/>
</dbReference>
<sequence>MTFGELLISVGTGHLVTLPGSRAARTLAAGSASPRLVPAPDEICARLIALAAAELDHGPGACWDGAVLTLLFPTDAPRDPAVPGPRGPVEEVATPAEFLRAVSAARSAGTHEIRLRPTFRLDTPLPDAVPLPDTTFPTPGTHVTATPGVTADDTADNPISRRLAEIVGTLTAQDEAPLNPARAAADLAETLPTSGFVVAGAGPAGLWIEHAMRPAHGRVRVLRAGGPVALAGALLAGLHGDIGVAVVEDPPVGPAATLLHLASALDVDLVVEVWGQRGGLRRAADHRQRLRAALRGHGVRVIEVPVDFTSTKLLVDALTDGTEDAPDAKDSAGTGDPQADFEQKR</sequence>
<feature type="compositionally biased region" description="Polar residues" evidence="1">
    <location>
        <begin position="135"/>
        <end position="144"/>
    </location>
</feature>
<gene>
    <name evidence="2" type="ORF">Ga0074812_10174</name>
</gene>
<name>A0A0S4QFS6_9ACTN</name>
<feature type="region of interest" description="Disordered" evidence="1">
    <location>
        <begin position="135"/>
        <end position="155"/>
    </location>
</feature>
<proteinExistence type="predicted"/>
<dbReference type="RefSeq" id="WP_091270360.1">
    <property type="nucleotide sequence ID" value="NZ_FAOZ01000001.1"/>
</dbReference>
<organism evidence="2 3">
    <name type="scientific">Parafrankia irregularis</name>
    <dbReference type="NCBI Taxonomy" id="795642"/>
    <lineage>
        <taxon>Bacteria</taxon>
        <taxon>Bacillati</taxon>
        <taxon>Actinomycetota</taxon>
        <taxon>Actinomycetes</taxon>
        <taxon>Frankiales</taxon>
        <taxon>Frankiaceae</taxon>
        <taxon>Parafrankia</taxon>
    </lineage>
</organism>
<dbReference type="EMBL" id="FAOZ01000001">
    <property type="protein sequence ID" value="CUU53576.1"/>
    <property type="molecule type" value="Genomic_DNA"/>
</dbReference>
<evidence type="ECO:0000256" key="1">
    <source>
        <dbReference type="SAM" id="MobiDB-lite"/>
    </source>
</evidence>
<dbReference type="AlphaFoldDB" id="A0A0S4QFS6"/>
<feature type="region of interest" description="Disordered" evidence="1">
    <location>
        <begin position="321"/>
        <end position="345"/>
    </location>
</feature>